<name>A0A8J3GPE1_9MICO</name>
<reference evidence="9" key="2">
    <citation type="submission" date="2020-09" db="EMBL/GenBank/DDBJ databases">
        <authorList>
            <person name="Sun Q."/>
            <person name="Zhou Y."/>
        </authorList>
    </citation>
    <scope>NUCLEOTIDE SEQUENCE</scope>
    <source>
        <strain evidence="9">CGMCC 1.16548</strain>
    </source>
</reference>
<dbReference type="InterPro" id="IPR035906">
    <property type="entry name" value="MetI-like_sf"/>
</dbReference>
<protein>
    <submittedName>
        <fullName evidence="9">ABC transporter permease</fullName>
    </submittedName>
</protein>
<evidence type="ECO:0000313" key="9">
    <source>
        <dbReference type="EMBL" id="GHF11148.1"/>
    </source>
</evidence>
<accession>A0A8J3GPE1</accession>
<evidence type="ECO:0000313" key="10">
    <source>
        <dbReference type="Proteomes" id="UP000617531"/>
    </source>
</evidence>
<evidence type="ECO:0000256" key="6">
    <source>
        <dbReference type="ARBA" id="ARBA00023136"/>
    </source>
</evidence>
<dbReference type="Proteomes" id="UP000617531">
    <property type="component" value="Unassembled WGS sequence"/>
</dbReference>
<evidence type="ECO:0000256" key="3">
    <source>
        <dbReference type="ARBA" id="ARBA00022475"/>
    </source>
</evidence>
<evidence type="ECO:0000256" key="2">
    <source>
        <dbReference type="ARBA" id="ARBA00022448"/>
    </source>
</evidence>
<dbReference type="GO" id="GO:0055085">
    <property type="term" value="P:transmembrane transport"/>
    <property type="evidence" value="ECO:0007669"/>
    <property type="project" value="InterPro"/>
</dbReference>
<dbReference type="Pfam" id="PF00528">
    <property type="entry name" value="BPD_transp_1"/>
    <property type="match status" value="1"/>
</dbReference>
<keyword evidence="5 7" id="KW-1133">Transmembrane helix</keyword>
<dbReference type="AlphaFoldDB" id="A0A8J3GPE1"/>
<dbReference type="GO" id="GO:0005886">
    <property type="term" value="C:plasma membrane"/>
    <property type="evidence" value="ECO:0007669"/>
    <property type="project" value="UniProtKB-SubCell"/>
</dbReference>
<evidence type="ECO:0000256" key="5">
    <source>
        <dbReference type="ARBA" id="ARBA00022989"/>
    </source>
</evidence>
<feature type="transmembrane region" description="Helical" evidence="7">
    <location>
        <begin position="172"/>
        <end position="198"/>
    </location>
</feature>
<feature type="transmembrane region" description="Helical" evidence="7">
    <location>
        <begin position="230"/>
        <end position="253"/>
    </location>
</feature>
<keyword evidence="4 7" id="KW-0812">Transmembrane</keyword>
<evidence type="ECO:0000256" key="1">
    <source>
        <dbReference type="ARBA" id="ARBA00004651"/>
    </source>
</evidence>
<gene>
    <name evidence="9" type="ORF">GCM10011600_10410</name>
</gene>
<evidence type="ECO:0000259" key="8">
    <source>
        <dbReference type="PROSITE" id="PS50928"/>
    </source>
</evidence>
<dbReference type="PROSITE" id="PS50928">
    <property type="entry name" value="ABC_TM1"/>
    <property type="match status" value="1"/>
</dbReference>
<comment type="caution">
    <text evidence="9">The sequence shown here is derived from an EMBL/GenBank/DDBJ whole genome shotgun (WGS) entry which is preliminary data.</text>
</comment>
<evidence type="ECO:0000256" key="4">
    <source>
        <dbReference type="ARBA" id="ARBA00022692"/>
    </source>
</evidence>
<sequence>MTSSLTASPRAASAARGGARRRIPVAPYLFLAPGVILFGATILYPITQAVQMSFFDWKIVGSAASEFLGLDNYVRAFQDEQFWLSFGNTVFYLAATIFPQIMLGLLVALLLHAHSPARPLFRVLYYLPVVTSWVVVSLLFRFLFADAGLVNFVLGDLFHLTDGSTSWLADRWTGMIAISALGIWKGVGWSMMIFLAALQGVPRTLEEAALVDGANAVQRFRAVTVPAIRAALAFVTIMLVIGGFNVFISVYLMTGGGPAGETDVLLTYMYYQAFGNLDFGYGAAIAVILTLLVFALSVLQLRLFRDRDGAGVAG</sequence>
<proteinExistence type="inferred from homology"/>
<comment type="similarity">
    <text evidence="7">Belongs to the binding-protein-dependent transport system permease family.</text>
</comment>
<dbReference type="RefSeq" id="WP_191282302.1">
    <property type="nucleotide sequence ID" value="NZ_BNAI01000001.1"/>
</dbReference>
<reference evidence="9" key="1">
    <citation type="journal article" date="2014" name="Int. J. Syst. Evol. Microbiol.">
        <title>Complete genome sequence of Corynebacterium casei LMG S-19264T (=DSM 44701T), isolated from a smear-ripened cheese.</title>
        <authorList>
            <consortium name="US DOE Joint Genome Institute (JGI-PGF)"/>
            <person name="Walter F."/>
            <person name="Albersmeier A."/>
            <person name="Kalinowski J."/>
            <person name="Ruckert C."/>
        </authorList>
    </citation>
    <scope>NUCLEOTIDE SEQUENCE</scope>
    <source>
        <strain evidence="9">CGMCC 1.16548</strain>
    </source>
</reference>
<keyword evidence="3" id="KW-1003">Cell membrane</keyword>
<keyword evidence="2 7" id="KW-0813">Transport</keyword>
<dbReference type="PANTHER" id="PTHR30193:SF37">
    <property type="entry name" value="INNER MEMBRANE ABC TRANSPORTER PERMEASE PROTEIN YCJO"/>
    <property type="match status" value="1"/>
</dbReference>
<feature type="transmembrane region" description="Helical" evidence="7">
    <location>
        <begin position="123"/>
        <end position="144"/>
    </location>
</feature>
<dbReference type="PANTHER" id="PTHR30193">
    <property type="entry name" value="ABC TRANSPORTER PERMEASE PROTEIN"/>
    <property type="match status" value="1"/>
</dbReference>
<feature type="transmembrane region" description="Helical" evidence="7">
    <location>
        <begin position="25"/>
        <end position="46"/>
    </location>
</feature>
<dbReference type="InterPro" id="IPR051393">
    <property type="entry name" value="ABC_transporter_permease"/>
</dbReference>
<dbReference type="Gene3D" id="1.10.3720.10">
    <property type="entry name" value="MetI-like"/>
    <property type="match status" value="1"/>
</dbReference>
<feature type="transmembrane region" description="Helical" evidence="7">
    <location>
        <begin position="279"/>
        <end position="299"/>
    </location>
</feature>
<dbReference type="EMBL" id="BNAI01000001">
    <property type="protein sequence ID" value="GHF11148.1"/>
    <property type="molecule type" value="Genomic_DNA"/>
</dbReference>
<evidence type="ECO:0000256" key="7">
    <source>
        <dbReference type="RuleBase" id="RU363032"/>
    </source>
</evidence>
<feature type="transmembrane region" description="Helical" evidence="7">
    <location>
        <begin position="90"/>
        <end position="111"/>
    </location>
</feature>
<feature type="domain" description="ABC transmembrane type-1" evidence="8">
    <location>
        <begin position="86"/>
        <end position="300"/>
    </location>
</feature>
<dbReference type="InterPro" id="IPR000515">
    <property type="entry name" value="MetI-like"/>
</dbReference>
<comment type="subcellular location">
    <subcellularLocation>
        <location evidence="1 7">Cell membrane</location>
        <topology evidence="1 7">Multi-pass membrane protein</topology>
    </subcellularLocation>
</comment>
<organism evidence="9 10">
    <name type="scientific">Pseudolysinimonas yzui</name>
    <dbReference type="NCBI Taxonomy" id="2708254"/>
    <lineage>
        <taxon>Bacteria</taxon>
        <taxon>Bacillati</taxon>
        <taxon>Actinomycetota</taxon>
        <taxon>Actinomycetes</taxon>
        <taxon>Micrococcales</taxon>
        <taxon>Microbacteriaceae</taxon>
        <taxon>Pseudolysinimonas</taxon>
    </lineage>
</organism>
<keyword evidence="10" id="KW-1185">Reference proteome</keyword>
<keyword evidence="6 7" id="KW-0472">Membrane</keyword>
<dbReference type="SUPFAM" id="SSF161098">
    <property type="entry name" value="MetI-like"/>
    <property type="match status" value="1"/>
</dbReference>
<dbReference type="CDD" id="cd06261">
    <property type="entry name" value="TM_PBP2"/>
    <property type="match status" value="1"/>
</dbReference>